<comment type="function">
    <text evidence="9 12">Involved in protein N-glycosylation. Essential for the second step of the dolichol-linked oligosaccharide pathway.</text>
</comment>
<dbReference type="GO" id="GO:0005783">
    <property type="term" value="C:endoplasmic reticulum"/>
    <property type="evidence" value="ECO:0007669"/>
    <property type="project" value="UniProtKB-SubCell"/>
</dbReference>
<evidence type="ECO:0000256" key="9">
    <source>
        <dbReference type="ARBA" id="ARBA00024804"/>
    </source>
</evidence>
<dbReference type="Pfam" id="PF04101">
    <property type="entry name" value="Glyco_tran_28_C"/>
    <property type="match status" value="1"/>
</dbReference>
<evidence type="ECO:0000256" key="12">
    <source>
        <dbReference type="RuleBase" id="RU362128"/>
    </source>
</evidence>
<evidence type="ECO:0000259" key="13">
    <source>
        <dbReference type="Pfam" id="PF04101"/>
    </source>
</evidence>
<dbReference type="Gene3D" id="3.40.50.2000">
    <property type="entry name" value="Glycogen Phosphorylase B"/>
    <property type="match status" value="1"/>
</dbReference>
<comment type="similarity">
    <text evidence="2 12">Belongs to the glycosyltransferase 28 family.</text>
</comment>
<dbReference type="SUPFAM" id="SSF53756">
    <property type="entry name" value="UDP-Glycosyltransferase/glycogen phosphorylase"/>
    <property type="match status" value="1"/>
</dbReference>
<dbReference type="InterPro" id="IPR007235">
    <property type="entry name" value="Glyco_trans_28_C"/>
</dbReference>
<reference evidence="14 15" key="1">
    <citation type="submission" date="2017-04" db="EMBL/GenBank/DDBJ databases">
        <title>Draft genome of the yeast Clavispora lusitaniae type strain CBS 6936.</title>
        <authorList>
            <person name="Durrens P."/>
            <person name="Klopp C."/>
            <person name="Biteau N."/>
            <person name="Fitton-Ouhabi V."/>
            <person name="Dementhon K."/>
            <person name="Accoceberry I."/>
            <person name="Sherman D.J."/>
            <person name="Noel T."/>
        </authorList>
    </citation>
    <scope>NUCLEOTIDE SEQUENCE [LARGE SCALE GENOMIC DNA]</scope>
    <source>
        <strain evidence="14 15">CBS 6936</strain>
    </source>
</reference>
<evidence type="ECO:0000256" key="3">
    <source>
        <dbReference type="ARBA" id="ARBA00011198"/>
    </source>
</evidence>
<evidence type="ECO:0000313" key="15">
    <source>
        <dbReference type="Proteomes" id="UP000195602"/>
    </source>
</evidence>
<evidence type="ECO:0000256" key="2">
    <source>
        <dbReference type="ARBA" id="ARBA00006962"/>
    </source>
</evidence>
<evidence type="ECO:0000256" key="1">
    <source>
        <dbReference type="ARBA" id="ARBA00004240"/>
    </source>
</evidence>
<dbReference type="GO" id="GO:0006488">
    <property type="term" value="P:dolichol-linked oligosaccharide biosynthetic process"/>
    <property type="evidence" value="ECO:0007669"/>
    <property type="project" value="InterPro"/>
</dbReference>
<evidence type="ECO:0000256" key="10">
    <source>
        <dbReference type="ARBA" id="ARBA00032061"/>
    </source>
</evidence>
<evidence type="ECO:0000256" key="8">
    <source>
        <dbReference type="ARBA" id="ARBA00022824"/>
    </source>
</evidence>
<evidence type="ECO:0000256" key="5">
    <source>
        <dbReference type="ARBA" id="ARBA00017468"/>
    </source>
</evidence>
<dbReference type="PANTHER" id="PTHR12867:SF6">
    <property type="entry name" value="N-ACETYLGLUCOSAMINYLDIPHOSPHODOLICHOL N-ACETYLGLUCOSAMINYLTRANSFERASE"/>
    <property type="match status" value="1"/>
</dbReference>
<dbReference type="PANTHER" id="PTHR12867">
    <property type="entry name" value="GLYCOSYL TRANSFERASE-RELATED"/>
    <property type="match status" value="1"/>
</dbReference>
<dbReference type="AlphaFoldDB" id="A0AA91T2H5"/>
<comment type="catalytic activity">
    <reaction evidence="11">
        <text>an N-acetyl-alpha-D-glucosaminyl-diphospho-di-trans,poly-cis-dolichol + UDP-N-acetyl-alpha-D-glucosamine = an N,N'-diacetylchitobiosyl-diphospho-di-trans,poly-cis-dolichol + UDP + H(+)</text>
        <dbReference type="Rhea" id="RHEA:23380"/>
        <dbReference type="Rhea" id="RHEA-COMP:19507"/>
        <dbReference type="Rhea" id="RHEA-COMP:19510"/>
        <dbReference type="ChEBI" id="CHEBI:15378"/>
        <dbReference type="ChEBI" id="CHEBI:57269"/>
        <dbReference type="ChEBI" id="CHEBI:57705"/>
        <dbReference type="ChEBI" id="CHEBI:58223"/>
        <dbReference type="ChEBI" id="CHEBI:58427"/>
        <dbReference type="EC" id="2.4.1.141"/>
    </reaction>
</comment>
<protein>
    <recommendedName>
        <fullName evidence="5 12">UDP-N-acetylglucosamine transferase subunit ALG13</fullName>
        <ecNumber evidence="4 12">2.4.1.141</ecNumber>
    </recommendedName>
    <alternativeName>
        <fullName evidence="10 12">Asparagine-linked glycosylation protein 13</fullName>
    </alternativeName>
</protein>
<keyword evidence="8 12" id="KW-0256">Endoplasmic reticulum</keyword>
<feature type="domain" description="Glycosyl transferase family 28 C-terminal" evidence="13">
    <location>
        <begin position="4"/>
        <end position="175"/>
    </location>
</feature>
<dbReference type="GO" id="GO:0004577">
    <property type="term" value="F:N-acetylglucosaminyldiphosphodolichol N-acetylglucosaminyltransferase activity"/>
    <property type="evidence" value="ECO:0007669"/>
    <property type="project" value="UniProtKB-EC"/>
</dbReference>
<accession>A0AA91T2H5</accession>
<dbReference type="EC" id="2.4.1.141" evidence="4 12"/>
<comment type="subunit">
    <text evidence="3 12">Heterodimer with ALG14 to form a functional enzyme.</text>
</comment>
<dbReference type="EMBL" id="LYUB02000006">
    <property type="protein sequence ID" value="OVF09047.1"/>
    <property type="molecule type" value="Genomic_DNA"/>
</dbReference>
<evidence type="ECO:0000256" key="7">
    <source>
        <dbReference type="ARBA" id="ARBA00022679"/>
    </source>
</evidence>
<comment type="caution">
    <text evidence="14">The sequence shown here is derived from an EMBL/GenBank/DDBJ whole genome shotgun (WGS) entry which is preliminary data.</text>
</comment>
<evidence type="ECO:0000256" key="6">
    <source>
        <dbReference type="ARBA" id="ARBA00022676"/>
    </source>
</evidence>
<evidence type="ECO:0000256" key="11">
    <source>
        <dbReference type="ARBA" id="ARBA00048184"/>
    </source>
</evidence>
<dbReference type="KEGG" id="clus:A9F13_06g01848"/>
<name>A0AA91T2H5_CLALS</name>
<sequence>MSSILVTTGATVTFKPLVSYIADLDFLLEAQKLGYSTIYLQYGNEISNNTNVSKNFLNEVMQKSQLIEKLGLGIVNETNDKSVTHFSNGRLSLVLFAFSSHISDYISKVDIVVSHAGTGSILDSLRLKKPLLVVSNSELMDNHQEEVAAQFEKEGFLHHITTKQLQEGYLLDYLRKFSRGTLSFSSLPDPPTGVVESILAEELAR</sequence>
<gene>
    <name evidence="12" type="primary">ALG13</name>
    <name evidence="14" type="ORF">A9F13_06g01848</name>
</gene>
<keyword evidence="7 12" id="KW-0808">Transferase</keyword>
<proteinExistence type="inferred from homology"/>
<evidence type="ECO:0000256" key="4">
    <source>
        <dbReference type="ARBA" id="ARBA00012614"/>
    </source>
</evidence>
<dbReference type="Proteomes" id="UP000195602">
    <property type="component" value="Unassembled WGS sequence"/>
</dbReference>
<dbReference type="InterPro" id="IPR039042">
    <property type="entry name" value="Alg13-like"/>
</dbReference>
<evidence type="ECO:0000313" key="14">
    <source>
        <dbReference type="EMBL" id="OVF09047.1"/>
    </source>
</evidence>
<comment type="subcellular location">
    <subcellularLocation>
        <location evidence="1 12">Endoplasmic reticulum</location>
    </subcellularLocation>
</comment>
<organism evidence="14 15">
    <name type="scientific">Clavispora lusitaniae</name>
    <name type="common">Candida lusitaniae</name>
    <dbReference type="NCBI Taxonomy" id="36911"/>
    <lineage>
        <taxon>Eukaryota</taxon>
        <taxon>Fungi</taxon>
        <taxon>Dikarya</taxon>
        <taxon>Ascomycota</taxon>
        <taxon>Saccharomycotina</taxon>
        <taxon>Pichiomycetes</taxon>
        <taxon>Metschnikowiaceae</taxon>
        <taxon>Clavispora</taxon>
    </lineage>
</organism>
<keyword evidence="6 12" id="KW-0328">Glycosyltransferase</keyword>